<name>A0AAU7C606_9BACT</name>
<evidence type="ECO:0000259" key="1">
    <source>
        <dbReference type="Pfam" id="PF00535"/>
    </source>
</evidence>
<dbReference type="EC" id="2.4.-.-" evidence="2"/>
<gene>
    <name evidence="2" type="ORF">V5E97_20835</name>
</gene>
<dbReference type="SUPFAM" id="SSF53448">
    <property type="entry name" value="Nucleotide-diphospho-sugar transferases"/>
    <property type="match status" value="1"/>
</dbReference>
<keyword evidence="2" id="KW-0328">Glycosyltransferase</keyword>
<dbReference type="GO" id="GO:0016757">
    <property type="term" value="F:glycosyltransferase activity"/>
    <property type="evidence" value="ECO:0007669"/>
    <property type="project" value="UniProtKB-KW"/>
</dbReference>
<keyword evidence="2" id="KW-0808">Transferase</keyword>
<organism evidence="2">
    <name type="scientific">Singulisphaera sp. Ch08</name>
    <dbReference type="NCBI Taxonomy" id="3120278"/>
    <lineage>
        <taxon>Bacteria</taxon>
        <taxon>Pseudomonadati</taxon>
        <taxon>Planctomycetota</taxon>
        <taxon>Planctomycetia</taxon>
        <taxon>Isosphaerales</taxon>
        <taxon>Isosphaeraceae</taxon>
        <taxon>Singulisphaera</taxon>
    </lineage>
</organism>
<proteinExistence type="predicted"/>
<accession>A0AAU7C606</accession>
<dbReference type="InterPro" id="IPR029044">
    <property type="entry name" value="Nucleotide-diphossugar_trans"/>
</dbReference>
<evidence type="ECO:0000313" key="2">
    <source>
        <dbReference type="EMBL" id="XBH00803.1"/>
    </source>
</evidence>
<dbReference type="InterPro" id="IPR001173">
    <property type="entry name" value="Glyco_trans_2-like"/>
</dbReference>
<dbReference type="RefSeq" id="WP_406693480.1">
    <property type="nucleotide sequence ID" value="NZ_CP155447.1"/>
</dbReference>
<dbReference type="EMBL" id="CP155447">
    <property type="protein sequence ID" value="XBH00803.1"/>
    <property type="molecule type" value="Genomic_DNA"/>
</dbReference>
<dbReference type="AlphaFoldDB" id="A0AAU7C606"/>
<dbReference type="Pfam" id="PF00535">
    <property type="entry name" value="Glycos_transf_2"/>
    <property type="match status" value="1"/>
</dbReference>
<dbReference type="Gene3D" id="3.90.550.10">
    <property type="entry name" value="Spore Coat Polysaccharide Biosynthesis Protein SpsA, Chain A"/>
    <property type="match status" value="1"/>
</dbReference>
<protein>
    <submittedName>
        <fullName evidence="2">Glycosyltransferase</fullName>
        <ecNumber evidence="2">2.4.-.-</ecNumber>
    </submittedName>
</protein>
<sequence length="317" mass="33919">MNRVDAPGPQPALTHPTWQAGSPTVTVVVASIDASDTITASLTRFLEEVGMQGELILVDASGDGTADQAKALFPGLRILRRPPGTLAPELWRDGLNASETPLVAFSTAQMIPARGWLESLRGRLESTGAAAVGGPIDPASRLSPADRAVYLLRYVNYLRPLPKVEQVEPPGDNALYRRASLEGLEALWEAGFWEVEIHRRLRERGASLAMASDASVEFQGGGGLGLALRQRRDHARHYGAARGGRMTRAERLMRSVVAPLVPAILIRRITAALAKRGRGIGPWLTALPSLSLLLAAWSAGETTGTWLGPPARGRTVA</sequence>
<reference evidence="2" key="1">
    <citation type="submission" date="2024-05" db="EMBL/GenBank/DDBJ databases">
        <title>Planctomycetes of the genus Singulisphaera possess chitinolytic capabilities.</title>
        <authorList>
            <person name="Ivanova A."/>
        </authorList>
    </citation>
    <scope>NUCLEOTIDE SEQUENCE</scope>
    <source>
        <strain evidence="2">Ch08T</strain>
    </source>
</reference>
<feature type="domain" description="Glycosyltransferase 2-like" evidence="1">
    <location>
        <begin position="26"/>
        <end position="182"/>
    </location>
</feature>